<evidence type="ECO:0008006" key="3">
    <source>
        <dbReference type="Google" id="ProtNLM"/>
    </source>
</evidence>
<dbReference type="InterPro" id="IPR007922">
    <property type="entry name" value="DciA-like"/>
</dbReference>
<proteinExistence type="predicted"/>
<protein>
    <recommendedName>
        <fullName evidence="3">DUF721 domain-containing protein</fullName>
    </recommendedName>
</protein>
<evidence type="ECO:0000313" key="2">
    <source>
        <dbReference type="Proteomes" id="UP000178951"/>
    </source>
</evidence>
<dbReference type="STRING" id="1802583.A2311_06905"/>
<name>A0A1F4TVU3_UNCSA</name>
<dbReference type="AlphaFoldDB" id="A0A1F4TVU3"/>
<accession>A0A1F4TVU3</accession>
<dbReference type="PANTHER" id="PTHR36456:SF1">
    <property type="entry name" value="UPF0232 PROTEIN SCO3875"/>
    <property type="match status" value="1"/>
</dbReference>
<organism evidence="1 2">
    <name type="scientific">candidate division WOR-1 bacterium RIFOXYB2_FULL_48_7</name>
    <dbReference type="NCBI Taxonomy" id="1802583"/>
    <lineage>
        <taxon>Bacteria</taxon>
        <taxon>Bacillati</taxon>
        <taxon>Saganbacteria</taxon>
    </lineage>
</organism>
<evidence type="ECO:0000313" key="1">
    <source>
        <dbReference type="EMBL" id="OGC36777.1"/>
    </source>
</evidence>
<gene>
    <name evidence="1" type="ORF">A2311_06905</name>
</gene>
<dbReference type="Proteomes" id="UP000178951">
    <property type="component" value="Unassembled WGS sequence"/>
</dbReference>
<dbReference type="EMBL" id="MEUF01000006">
    <property type="protein sequence ID" value="OGC36777.1"/>
    <property type="molecule type" value="Genomic_DNA"/>
</dbReference>
<reference evidence="1 2" key="1">
    <citation type="journal article" date="2016" name="Nat. Commun.">
        <title>Thousands of microbial genomes shed light on interconnected biogeochemical processes in an aquifer system.</title>
        <authorList>
            <person name="Anantharaman K."/>
            <person name="Brown C.T."/>
            <person name="Hug L.A."/>
            <person name="Sharon I."/>
            <person name="Castelle C.J."/>
            <person name="Probst A.J."/>
            <person name="Thomas B.C."/>
            <person name="Singh A."/>
            <person name="Wilkins M.J."/>
            <person name="Karaoz U."/>
            <person name="Brodie E.L."/>
            <person name="Williams K.H."/>
            <person name="Hubbard S.S."/>
            <person name="Banfield J.F."/>
        </authorList>
    </citation>
    <scope>NUCLEOTIDE SEQUENCE [LARGE SCALE GENOMIC DNA]</scope>
</reference>
<comment type="caution">
    <text evidence="1">The sequence shown here is derived from an EMBL/GenBank/DDBJ whole genome shotgun (WGS) entry which is preliminary data.</text>
</comment>
<dbReference type="PANTHER" id="PTHR36456">
    <property type="entry name" value="UPF0232 PROTEIN SCO3875"/>
    <property type="match status" value="1"/>
</dbReference>
<dbReference type="Pfam" id="PF05258">
    <property type="entry name" value="DciA"/>
    <property type="match status" value="1"/>
</dbReference>
<sequence length="80" mass="9152">MVRTVNACRQLDIWQKIVDERIGKNTEAIKIKDRVLHVSTSTPTWAQELNFLKNEIVMKFNNQAGAEVIIDIRFKPNGGV</sequence>